<comment type="caution">
    <text evidence="1">The sequence shown here is derived from an EMBL/GenBank/DDBJ whole genome shotgun (WGS) entry which is preliminary data.</text>
</comment>
<evidence type="ECO:0000313" key="2">
    <source>
        <dbReference type="Proteomes" id="UP000324800"/>
    </source>
</evidence>
<evidence type="ECO:0000313" key="1">
    <source>
        <dbReference type="EMBL" id="KAA6353864.1"/>
    </source>
</evidence>
<protein>
    <recommendedName>
        <fullName evidence="3">Right handed beta helix domain-containing protein</fullName>
    </recommendedName>
</protein>
<proteinExistence type="predicted"/>
<evidence type="ECO:0008006" key="3">
    <source>
        <dbReference type="Google" id="ProtNLM"/>
    </source>
</evidence>
<name>A0A5J4T666_9EUKA</name>
<feature type="non-terminal residue" evidence="1">
    <location>
        <position position="276"/>
    </location>
</feature>
<dbReference type="SUPFAM" id="SSF51126">
    <property type="entry name" value="Pectin lyase-like"/>
    <property type="match status" value="1"/>
</dbReference>
<dbReference type="InterPro" id="IPR011050">
    <property type="entry name" value="Pectin_lyase_fold/virulence"/>
</dbReference>
<dbReference type="Proteomes" id="UP000324800">
    <property type="component" value="Unassembled WGS sequence"/>
</dbReference>
<gene>
    <name evidence="1" type="ORF">EZS28_050609</name>
</gene>
<organism evidence="1 2">
    <name type="scientific">Streblomastix strix</name>
    <dbReference type="NCBI Taxonomy" id="222440"/>
    <lineage>
        <taxon>Eukaryota</taxon>
        <taxon>Metamonada</taxon>
        <taxon>Preaxostyla</taxon>
        <taxon>Oxymonadida</taxon>
        <taxon>Streblomastigidae</taxon>
        <taxon>Streblomastix</taxon>
    </lineage>
</organism>
<accession>A0A5J4T666</accession>
<dbReference type="OrthoDB" id="5950997at2759"/>
<sequence>MIICLSHQQFDVSGTNYFVGTDGDDSKDCAYNLCKTLQATTIKVMAYYATEFTVIIRGQTTISSSFDLSQTFPSPRTFRNNPDFSYTFSDIHIYSNGQFIVTGNALFQTIKFTMMGEEASCQHGGAIYATFNNQSSNLEIDNCIFVGCKAQNTGGALRLATYVKTDTTLRGIAFRQCEALNLGGAYYCQIYNGAKLTIAGSWSFQDCKTISDSGYGGALYARIIDENSQLIFMESVTFERCSGQIGGGMYLFVQSWANFTIAGQWNFTNCSSSKSG</sequence>
<reference evidence="1 2" key="1">
    <citation type="submission" date="2019-03" db="EMBL/GenBank/DDBJ databases">
        <title>Single cell metagenomics reveals metabolic interactions within the superorganism composed of flagellate Streblomastix strix and complex community of Bacteroidetes bacteria on its surface.</title>
        <authorList>
            <person name="Treitli S.C."/>
            <person name="Kolisko M."/>
            <person name="Husnik F."/>
            <person name="Keeling P."/>
            <person name="Hampl V."/>
        </authorList>
    </citation>
    <scope>NUCLEOTIDE SEQUENCE [LARGE SCALE GENOMIC DNA]</scope>
    <source>
        <strain evidence="1">ST1C</strain>
    </source>
</reference>
<dbReference type="AlphaFoldDB" id="A0A5J4T666"/>
<dbReference type="EMBL" id="SNRW01037302">
    <property type="protein sequence ID" value="KAA6353864.1"/>
    <property type="molecule type" value="Genomic_DNA"/>
</dbReference>